<keyword evidence="5" id="KW-0418">Kinase</keyword>
<dbReference type="Pfam" id="PF13637">
    <property type="entry name" value="Ank_4"/>
    <property type="match status" value="1"/>
</dbReference>
<evidence type="ECO:0000259" key="4">
    <source>
        <dbReference type="PROSITE" id="PS50011"/>
    </source>
</evidence>
<evidence type="ECO:0000256" key="1">
    <source>
        <dbReference type="ARBA" id="ARBA00022737"/>
    </source>
</evidence>
<dbReference type="PROSITE" id="PS50011">
    <property type="entry name" value="PROTEIN_KINASE_DOM"/>
    <property type="match status" value="1"/>
</dbReference>
<dbReference type="SUPFAM" id="SSF48403">
    <property type="entry name" value="Ankyrin repeat"/>
    <property type="match status" value="1"/>
</dbReference>
<dbReference type="VEuPathDB" id="TrichDB:TVAG_371920"/>
<keyword evidence="1" id="KW-0677">Repeat</keyword>
<evidence type="ECO:0000256" key="2">
    <source>
        <dbReference type="ARBA" id="ARBA00023043"/>
    </source>
</evidence>
<dbReference type="PANTHER" id="PTHR46680">
    <property type="entry name" value="NF-KAPPA-B INHIBITOR ALPHA"/>
    <property type="match status" value="1"/>
</dbReference>
<name>A2E0W3_TRIV3</name>
<dbReference type="RefSeq" id="XP_001325941.1">
    <property type="nucleotide sequence ID" value="XM_001325906.1"/>
</dbReference>
<dbReference type="InterPro" id="IPR036770">
    <property type="entry name" value="Ankyrin_rpt-contain_sf"/>
</dbReference>
<dbReference type="Gene3D" id="1.10.510.10">
    <property type="entry name" value="Transferase(Phosphotransferase) domain 1"/>
    <property type="match status" value="1"/>
</dbReference>
<dbReference type="PROSITE" id="PS50088">
    <property type="entry name" value="ANK_REPEAT"/>
    <property type="match status" value="3"/>
</dbReference>
<dbReference type="EMBL" id="DS113281">
    <property type="protein sequence ID" value="EAY13718.1"/>
    <property type="molecule type" value="Genomic_DNA"/>
</dbReference>
<dbReference type="KEGG" id="tva:4771698"/>
<dbReference type="eggNOG" id="KOG4177">
    <property type="taxonomic scope" value="Eukaryota"/>
</dbReference>
<dbReference type="GO" id="GO:0005524">
    <property type="term" value="F:ATP binding"/>
    <property type="evidence" value="ECO:0007669"/>
    <property type="project" value="InterPro"/>
</dbReference>
<dbReference type="Proteomes" id="UP000001542">
    <property type="component" value="Unassembled WGS sequence"/>
</dbReference>
<gene>
    <name evidence="5" type="ORF">TVAG_371920</name>
</gene>
<feature type="repeat" description="ANK" evidence="3">
    <location>
        <begin position="842"/>
        <end position="865"/>
    </location>
</feature>
<reference evidence="5" key="2">
    <citation type="journal article" date="2007" name="Science">
        <title>Draft genome sequence of the sexually transmitted pathogen Trichomonas vaginalis.</title>
        <authorList>
            <person name="Carlton J.M."/>
            <person name="Hirt R.P."/>
            <person name="Silva J.C."/>
            <person name="Delcher A.L."/>
            <person name="Schatz M."/>
            <person name="Zhao Q."/>
            <person name="Wortman J.R."/>
            <person name="Bidwell S.L."/>
            <person name="Alsmark U.C.M."/>
            <person name="Besteiro S."/>
            <person name="Sicheritz-Ponten T."/>
            <person name="Noel C.J."/>
            <person name="Dacks J.B."/>
            <person name="Foster P.G."/>
            <person name="Simillion C."/>
            <person name="Van de Peer Y."/>
            <person name="Miranda-Saavedra D."/>
            <person name="Barton G.J."/>
            <person name="Westrop G.D."/>
            <person name="Mueller S."/>
            <person name="Dessi D."/>
            <person name="Fiori P.L."/>
            <person name="Ren Q."/>
            <person name="Paulsen I."/>
            <person name="Zhang H."/>
            <person name="Bastida-Corcuera F.D."/>
            <person name="Simoes-Barbosa A."/>
            <person name="Brown M.T."/>
            <person name="Hayes R.D."/>
            <person name="Mukherjee M."/>
            <person name="Okumura C.Y."/>
            <person name="Schneider R."/>
            <person name="Smith A.J."/>
            <person name="Vanacova S."/>
            <person name="Villalvazo M."/>
            <person name="Haas B.J."/>
            <person name="Pertea M."/>
            <person name="Feldblyum T.V."/>
            <person name="Utterback T.R."/>
            <person name="Shu C.L."/>
            <person name="Osoegawa K."/>
            <person name="de Jong P.J."/>
            <person name="Hrdy I."/>
            <person name="Horvathova L."/>
            <person name="Zubacova Z."/>
            <person name="Dolezal P."/>
            <person name="Malik S.B."/>
            <person name="Logsdon J.M. Jr."/>
            <person name="Henze K."/>
            <person name="Gupta A."/>
            <person name="Wang C.C."/>
            <person name="Dunne R.L."/>
            <person name="Upcroft J.A."/>
            <person name="Upcroft P."/>
            <person name="White O."/>
            <person name="Salzberg S.L."/>
            <person name="Tang P."/>
            <person name="Chiu C.-H."/>
            <person name="Lee Y.-S."/>
            <person name="Embley T.M."/>
            <person name="Coombs G.H."/>
            <person name="Mottram J.C."/>
            <person name="Tachezy J."/>
            <person name="Fraser-Liggett C.M."/>
            <person name="Johnson P.J."/>
        </authorList>
    </citation>
    <scope>NUCLEOTIDE SEQUENCE [LARGE SCALE GENOMIC DNA]</scope>
    <source>
        <strain evidence="5">G3</strain>
    </source>
</reference>
<proteinExistence type="predicted"/>
<dbReference type="SMART" id="SM00248">
    <property type="entry name" value="ANK"/>
    <property type="match status" value="6"/>
</dbReference>
<feature type="repeat" description="ANK" evidence="3">
    <location>
        <begin position="740"/>
        <end position="773"/>
    </location>
</feature>
<dbReference type="InParanoid" id="A2E0W3"/>
<dbReference type="OrthoDB" id="194358at2759"/>
<keyword evidence="5" id="KW-0808">Transferase</keyword>
<dbReference type="GO" id="GO:0004672">
    <property type="term" value="F:protein kinase activity"/>
    <property type="evidence" value="ECO:0007669"/>
    <property type="project" value="InterPro"/>
</dbReference>
<dbReference type="eggNOG" id="KOG1187">
    <property type="taxonomic scope" value="Eukaryota"/>
</dbReference>
<dbReference type="InterPro" id="IPR011009">
    <property type="entry name" value="Kinase-like_dom_sf"/>
</dbReference>
<dbReference type="PROSITE" id="PS50297">
    <property type="entry name" value="ANK_REP_REGION"/>
    <property type="match status" value="2"/>
</dbReference>
<dbReference type="Pfam" id="PF00023">
    <property type="entry name" value="Ank"/>
    <property type="match status" value="1"/>
</dbReference>
<dbReference type="PANTHER" id="PTHR46680:SF3">
    <property type="entry name" value="NF-KAPPA-B INHIBITOR CACTUS"/>
    <property type="match status" value="1"/>
</dbReference>
<dbReference type="CDD" id="cd00180">
    <property type="entry name" value="PKc"/>
    <property type="match status" value="1"/>
</dbReference>
<feature type="repeat" description="ANK" evidence="3">
    <location>
        <begin position="808"/>
        <end position="830"/>
    </location>
</feature>
<evidence type="ECO:0000313" key="6">
    <source>
        <dbReference type="Proteomes" id="UP000001542"/>
    </source>
</evidence>
<sequence length="912" mass="104325">MEQLPSLEPLNYEDYQKLDTISITESRTVYTCMNETTGTIYAMYEYNMIDTSPTGIGKLARMIQRMKQIEHPGILPVVGYTFADPETHQNPIVIYEYPGGENLSAIIDSISLGMKNTTMDFTTIMKLIYGILATITFLHENNIVHGDIQPSSIFLTDNKEPKIASVGILTQNPNTYQQTHDVHTMLMLSAEMFSKNIPFLTIQSDIYALAMLIYRISAPPQIFKRDEFGGSFSDYIINNSGLPQNIRAFSFLCDFITQGWEKNPDNRPLLQTIIQPFKRDVLLYCRKLRKDEFNAYAETMEQQLTLSTSGNAIHPINTREGVQFQISLMSVKDVMNTKEVQDIYAIKDLGSKAKERAVFIILMQDALMEITPERFDNTCTWILKNVNFSDQSHLTSFINNLMIACKVRFKCIDIYCKMIIELLKYDTNFLNTAQIKELYLKKIFTQMLAGEPYPSMCSNVCLLRCLCNAGVYKIEEIIEGIKEFYYEKTRQKRLVCLIFSWFAKEIFERDQNLFKDVMELFRVNCQDVFFPGAYRTFYENFEKLKADDWKLFKENVSANPDRNTLLGSIFHDDLQEFSKIAQSMNLDEGYLVPPDTYEICCIADASPSLYMYTNVYGSNQIYEYIRPKKKVGAIATNYAKGPIWDKKHRMLPLFAAAGGKTSFFRRFANKELDPLDGSLGMAITFYQKAVYDLLIQKKYNPNIPDKDGRLPIVVSAITNNISILLDLLKRGILPNETEIFQRTALHAAAEYGNTDALYMLLDISGIDVNAGDAWGVTPLHIAADNCQIDSIRLLLNTPQVDVNARTDEGKTPLHIAVETDYDYIVKFFVDVPSVDVNAKTKSNKTPLHIATKKRNVQIVQLLLSRTDILLGIADKKGRTPYMIAVENEDQKLIEIFEEFANKRKQQESCKIF</sequence>
<evidence type="ECO:0000313" key="5">
    <source>
        <dbReference type="EMBL" id="EAY13718.1"/>
    </source>
</evidence>
<dbReference type="SMART" id="SM00220">
    <property type="entry name" value="S_TKc"/>
    <property type="match status" value="1"/>
</dbReference>
<dbReference type="AlphaFoldDB" id="A2E0W3"/>
<dbReference type="InterPro" id="IPR002110">
    <property type="entry name" value="Ankyrin_rpt"/>
</dbReference>
<organism evidence="5 6">
    <name type="scientific">Trichomonas vaginalis (strain ATCC PRA-98 / G3)</name>
    <dbReference type="NCBI Taxonomy" id="412133"/>
    <lineage>
        <taxon>Eukaryota</taxon>
        <taxon>Metamonada</taxon>
        <taxon>Parabasalia</taxon>
        <taxon>Trichomonadida</taxon>
        <taxon>Trichomonadidae</taxon>
        <taxon>Trichomonas</taxon>
    </lineage>
</organism>
<dbReference type="InterPro" id="IPR000719">
    <property type="entry name" value="Prot_kinase_dom"/>
</dbReference>
<dbReference type="Pfam" id="PF12796">
    <property type="entry name" value="Ank_2"/>
    <property type="match status" value="1"/>
</dbReference>
<keyword evidence="2 3" id="KW-0040">ANK repeat</keyword>
<dbReference type="Pfam" id="PF00069">
    <property type="entry name" value="Pkinase"/>
    <property type="match status" value="1"/>
</dbReference>
<dbReference type="Gene3D" id="1.25.40.20">
    <property type="entry name" value="Ankyrin repeat-containing domain"/>
    <property type="match status" value="1"/>
</dbReference>
<reference evidence="5" key="1">
    <citation type="submission" date="2006-10" db="EMBL/GenBank/DDBJ databases">
        <authorList>
            <person name="Amadeo P."/>
            <person name="Zhao Q."/>
            <person name="Wortman J."/>
            <person name="Fraser-Liggett C."/>
            <person name="Carlton J."/>
        </authorList>
    </citation>
    <scope>NUCLEOTIDE SEQUENCE</scope>
    <source>
        <strain evidence="5">G3</strain>
    </source>
</reference>
<dbReference type="InterPro" id="IPR051070">
    <property type="entry name" value="NF-kappa-B_inhibitor"/>
</dbReference>
<protein>
    <submittedName>
        <fullName evidence="5">TKL family protein kinase</fullName>
    </submittedName>
</protein>
<keyword evidence="6" id="KW-1185">Reference proteome</keyword>
<evidence type="ECO:0000256" key="3">
    <source>
        <dbReference type="PROSITE-ProRule" id="PRU00023"/>
    </source>
</evidence>
<feature type="domain" description="Protein kinase" evidence="4">
    <location>
        <begin position="15"/>
        <end position="283"/>
    </location>
</feature>
<dbReference type="SUPFAM" id="SSF56112">
    <property type="entry name" value="Protein kinase-like (PK-like)"/>
    <property type="match status" value="1"/>
</dbReference>
<dbReference type="SMR" id="A2E0W3"/>
<dbReference type="STRING" id="5722.A2E0W3"/>
<accession>A2E0W3</accession>
<dbReference type="VEuPathDB" id="TrichDB:TVAGG3_0326180"/>